<keyword evidence="4 5" id="KW-0472">Membrane</keyword>
<feature type="transmembrane region" description="Helical" evidence="5">
    <location>
        <begin position="83"/>
        <end position="113"/>
    </location>
</feature>
<dbReference type="GO" id="GO:0016020">
    <property type="term" value="C:membrane"/>
    <property type="evidence" value="ECO:0007669"/>
    <property type="project" value="UniProtKB-SubCell"/>
</dbReference>
<evidence type="ECO:0000256" key="2">
    <source>
        <dbReference type="ARBA" id="ARBA00022692"/>
    </source>
</evidence>
<dbReference type="RefSeq" id="WP_092920397.1">
    <property type="nucleotide sequence ID" value="NZ_FOYN01000001.1"/>
</dbReference>
<keyword evidence="3 5" id="KW-1133">Transmembrane helix</keyword>
<protein>
    <recommendedName>
        <fullName evidence="6">Yip1 domain-containing protein</fullName>
    </recommendedName>
</protein>
<reference evidence="8" key="1">
    <citation type="submission" date="2016-10" db="EMBL/GenBank/DDBJ databases">
        <authorList>
            <person name="Varghese N."/>
            <person name="Submissions S."/>
        </authorList>
    </citation>
    <scope>NUCLEOTIDE SEQUENCE [LARGE SCALE GENOMIC DNA]</scope>
    <source>
        <strain evidence="8">RD 26</strain>
    </source>
</reference>
<dbReference type="OrthoDB" id="313310at2157"/>
<keyword evidence="8" id="KW-1185">Reference proteome</keyword>
<sequence>MKSRPDGSAGGRPRGPRGIARTWAEVLVRPRRTFANGITPGDQAPALTFAVAVAAAFTLGWIASDPAAMPVVVPSSRVLSEAVVVVVVVALAAPVGLHLTAAVATVSVVLASLEVDGGVGFRDRGGVSETVQAVAYASSPMALAGPAIPELRVVCGAYAALLLFVGFRAVHGLGPLRTAAAALPPAALGYGVGYRAVAAARTLLGA</sequence>
<dbReference type="AlphaFoldDB" id="A0A1I6FME4"/>
<feature type="domain" description="Yip1" evidence="6">
    <location>
        <begin position="25"/>
        <end position="192"/>
    </location>
</feature>
<evidence type="ECO:0000256" key="5">
    <source>
        <dbReference type="SAM" id="Phobius"/>
    </source>
</evidence>
<proteinExistence type="predicted"/>
<accession>A0A1I6FME4</accession>
<evidence type="ECO:0000313" key="7">
    <source>
        <dbReference type="EMBL" id="SFR31100.1"/>
    </source>
</evidence>
<evidence type="ECO:0000256" key="4">
    <source>
        <dbReference type="ARBA" id="ARBA00023136"/>
    </source>
</evidence>
<dbReference type="Proteomes" id="UP000198932">
    <property type="component" value="Unassembled WGS sequence"/>
</dbReference>
<gene>
    <name evidence="7" type="ORF">SAMN04487937_0938</name>
</gene>
<evidence type="ECO:0000313" key="8">
    <source>
        <dbReference type="Proteomes" id="UP000198932"/>
    </source>
</evidence>
<dbReference type="Pfam" id="PF04893">
    <property type="entry name" value="Yip1"/>
    <property type="match status" value="1"/>
</dbReference>
<name>A0A1I6FME4_HALSD</name>
<evidence type="ECO:0000256" key="3">
    <source>
        <dbReference type="ARBA" id="ARBA00022989"/>
    </source>
</evidence>
<dbReference type="InterPro" id="IPR006977">
    <property type="entry name" value="Yip1_dom"/>
</dbReference>
<evidence type="ECO:0000259" key="6">
    <source>
        <dbReference type="Pfam" id="PF04893"/>
    </source>
</evidence>
<evidence type="ECO:0000256" key="1">
    <source>
        <dbReference type="ARBA" id="ARBA00004141"/>
    </source>
</evidence>
<feature type="transmembrane region" description="Helical" evidence="5">
    <location>
        <begin position="151"/>
        <end position="170"/>
    </location>
</feature>
<comment type="subcellular location">
    <subcellularLocation>
        <location evidence="1">Membrane</location>
        <topology evidence="1">Multi-pass membrane protein</topology>
    </subcellularLocation>
</comment>
<dbReference type="EMBL" id="FOYN01000001">
    <property type="protein sequence ID" value="SFR31100.1"/>
    <property type="molecule type" value="Genomic_DNA"/>
</dbReference>
<organism evidence="7 8">
    <name type="scientific">Halorubrum sodomense</name>
    <dbReference type="NCBI Taxonomy" id="35743"/>
    <lineage>
        <taxon>Archaea</taxon>
        <taxon>Methanobacteriati</taxon>
        <taxon>Methanobacteriota</taxon>
        <taxon>Stenosarchaea group</taxon>
        <taxon>Halobacteria</taxon>
        <taxon>Halobacteriales</taxon>
        <taxon>Haloferacaceae</taxon>
        <taxon>Halorubrum</taxon>
    </lineage>
</organism>
<keyword evidence="2 5" id="KW-0812">Transmembrane</keyword>
<feature type="transmembrane region" description="Helical" evidence="5">
    <location>
        <begin position="44"/>
        <end position="63"/>
    </location>
</feature>
<dbReference type="STRING" id="35743.SAMN04487937_0938"/>